<comment type="caution">
    <text evidence="1">The sequence shown here is derived from an EMBL/GenBank/DDBJ whole genome shotgun (WGS) entry which is preliminary data.</text>
</comment>
<dbReference type="Gene3D" id="2.120.10.30">
    <property type="entry name" value="TolB, C-terminal domain"/>
    <property type="match status" value="1"/>
</dbReference>
<protein>
    <submittedName>
        <fullName evidence="1">Uncharacterized protein</fullName>
    </submittedName>
</protein>
<dbReference type="Proteomes" id="UP001152795">
    <property type="component" value="Unassembled WGS sequence"/>
</dbReference>
<proteinExistence type="predicted"/>
<feature type="non-terminal residue" evidence="1">
    <location>
        <position position="60"/>
    </location>
</feature>
<organism evidence="1 2">
    <name type="scientific">Paramuricea clavata</name>
    <name type="common">Red gorgonian</name>
    <name type="synonym">Violescent sea-whip</name>
    <dbReference type="NCBI Taxonomy" id="317549"/>
    <lineage>
        <taxon>Eukaryota</taxon>
        <taxon>Metazoa</taxon>
        <taxon>Cnidaria</taxon>
        <taxon>Anthozoa</taxon>
        <taxon>Octocorallia</taxon>
        <taxon>Malacalcyonacea</taxon>
        <taxon>Plexauridae</taxon>
        <taxon>Paramuricea</taxon>
    </lineage>
</organism>
<evidence type="ECO:0000313" key="2">
    <source>
        <dbReference type="Proteomes" id="UP001152795"/>
    </source>
</evidence>
<accession>A0A6S7JEW0</accession>
<evidence type="ECO:0000313" key="1">
    <source>
        <dbReference type="EMBL" id="CAB4028951.1"/>
    </source>
</evidence>
<dbReference type="EMBL" id="CACRXK020015843">
    <property type="protein sequence ID" value="CAB4028951.1"/>
    <property type="molecule type" value="Genomic_DNA"/>
</dbReference>
<name>A0A6S7JEW0_PARCT</name>
<reference evidence="1" key="1">
    <citation type="submission" date="2020-04" db="EMBL/GenBank/DDBJ databases">
        <authorList>
            <person name="Alioto T."/>
            <person name="Alioto T."/>
            <person name="Gomez Garrido J."/>
        </authorList>
    </citation>
    <scope>NUCLEOTIDE SEQUENCE</scope>
    <source>
        <strain evidence="1">A484AB</strain>
    </source>
</reference>
<gene>
    <name evidence="1" type="ORF">PACLA_8A008202</name>
</gene>
<keyword evidence="2" id="KW-1185">Reference proteome</keyword>
<dbReference type="OrthoDB" id="7349521at2759"/>
<dbReference type="InterPro" id="IPR011042">
    <property type="entry name" value="6-blade_b-propeller_TolB-like"/>
</dbReference>
<sequence>MYFKSGREVYRSNFDGSDKELIYEEEKDPVQVFALDWIRRNMVWVDSRSIIVGNMSFSDG</sequence>
<dbReference type="AlphaFoldDB" id="A0A6S7JEW0"/>